<sequence>MNREIPGYYYDNEKKKYFKIEKTHTAPSSAAWSSDAVKRRKVEHEARKLAERQAHQVKKHIKRHFVARDTVSSALLTREVGLPYAAESGRGRVEDEDLGAAAWARGLVAKGNIPFAPSFARERHANMPCFYVSGEDEKTGLGASYATLDEETLVGSYIPTDENDELVFEAGRYFNLLTQYRIHFSREAPSSSGRTLSFRTEAVRCPQMSSIKYHQPSHTILLTSREPDNTCGIYFFSPRLSNHRDTNCPQWLLGESILYQRVAVPHEGRGEWMVHNSTPAPPSSDLICVASSNRGLLKMHSEGSVSVVAPRTAQNGIQLPQETYAQDFQEGNHNVVLTGGRQPRLWITDLRAPEPQWSFANHASSISHIKSVNPHQVLASGLRSSMALYDVRYLSSEPRGTKPLLYFHGHRNEAHFHIGWDVSPELNVVAAAQDNGTVKLFSLRSGRQLRCPAVETIHVDTPIKALMFQRMPRERMPSLFVGEGPLLRKFSFGIRERDDET</sequence>
<protein>
    <recommendedName>
        <fullName evidence="4">Myocyte-specific enhancer factor 2d</fullName>
    </recommendedName>
</protein>
<evidence type="ECO:0000313" key="3">
    <source>
        <dbReference type="EMBL" id="EXA54137.1"/>
    </source>
</evidence>
<dbReference type="InterPro" id="IPR052254">
    <property type="entry name" value="CUL4-DDB1_E3_ligase_receptor"/>
</dbReference>
<dbReference type="GO" id="GO:0080008">
    <property type="term" value="C:Cul4-RING E3 ubiquitin ligase complex"/>
    <property type="evidence" value="ECO:0007669"/>
    <property type="project" value="TreeGrafter"/>
</dbReference>
<dbReference type="Gene3D" id="2.130.10.10">
    <property type="entry name" value="YVTN repeat-like/Quinoprotein amine dehydrogenase"/>
    <property type="match status" value="1"/>
</dbReference>
<organism evidence="3">
    <name type="scientific">Fusarium oxysporum f. sp. pisi HDV247</name>
    <dbReference type="NCBI Taxonomy" id="1080344"/>
    <lineage>
        <taxon>Eukaryota</taxon>
        <taxon>Fungi</taxon>
        <taxon>Dikarya</taxon>
        <taxon>Ascomycota</taxon>
        <taxon>Pezizomycotina</taxon>
        <taxon>Sordariomycetes</taxon>
        <taxon>Hypocreomycetidae</taxon>
        <taxon>Hypocreales</taxon>
        <taxon>Nectriaceae</taxon>
        <taxon>Fusarium</taxon>
        <taxon>Fusarium oxysporum species complex</taxon>
    </lineage>
</organism>
<dbReference type="PANTHER" id="PTHR44472">
    <property type="entry name" value="DDB1- AND CUL4-ASSOCIATED FACTOR 4-RELATED"/>
    <property type="match status" value="1"/>
</dbReference>
<dbReference type="AlphaFoldDB" id="W9QII0"/>
<dbReference type="SUPFAM" id="SSF50978">
    <property type="entry name" value="WD40 repeat-like"/>
    <property type="match status" value="1"/>
</dbReference>
<proteinExistence type="predicted"/>
<dbReference type="EMBL" id="JH650968">
    <property type="protein sequence ID" value="EXA54137.1"/>
    <property type="molecule type" value="Genomic_DNA"/>
</dbReference>
<reference evidence="3" key="2">
    <citation type="submission" date="2012-05" db="EMBL/GenBank/DDBJ databases">
        <title>Annotation of the Genome Sequence of Fusarium oxysporum HDV247.</title>
        <authorList>
            <consortium name="The Broad Institute Genomics Platform"/>
            <person name="Ma L.-J."/>
            <person name="Corby-Kistler H."/>
            <person name="Broz K."/>
            <person name="Gale L.R."/>
            <person name="Jonkers W."/>
            <person name="O'Donnell K."/>
            <person name="Ploetz R."/>
            <person name="Steinberg C."/>
            <person name="Schwartz D.C."/>
            <person name="VanEtten H."/>
            <person name="Zhou S."/>
            <person name="Young S.K."/>
            <person name="Zeng Q."/>
            <person name="Gargeya S."/>
            <person name="Fitzgerald M."/>
            <person name="Abouelleil A."/>
            <person name="Alvarado L."/>
            <person name="Chapman S.B."/>
            <person name="Gainer-Dewar J."/>
            <person name="Goldberg J."/>
            <person name="Griggs A."/>
            <person name="Gujja S."/>
            <person name="Hansen M."/>
            <person name="Howarth C."/>
            <person name="Imamovic A."/>
            <person name="Ireland A."/>
            <person name="Larimer J."/>
            <person name="McCowan C."/>
            <person name="Murphy C."/>
            <person name="Pearson M."/>
            <person name="Poon T.W."/>
            <person name="Priest M."/>
            <person name="Roberts A."/>
            <person name="Saif S."/>
            <person name="Shea T."/>
            <person name="Sykes S."/>
            <person name="Wortman J."/>
            <person name="Nusbaum C."/>
            <person name="Birren B."/>
        </authorList>
    </citation>
    <scope>NUCLEOTIDE SEQUENCE</scope>
    <source>
        <strain evidence="3">HDV247</strain>
    </source>
</reference>
<dbReference type="InterPro" id="IPR015943">
    <property type="entry name" value="WD40/YVTN_repeat-like_dom_sf"/>
</dbReference>
<dbReference type="InterPro" id="IPR036322">
    <property type="entry name" value="WD40_repeat_dom_sf"/>
</dbReference>
<reference evidence="3" key="1">
    <citation type="submission" date="2011-10" db="EMBL/GenBank/DDBJ databases">
        <title>The Genome Sequence of Fusarium oxysporum HDV247.</title>
        <authorList>
            <consortium name="The Broad Institute Genome Sequencing Platform"/>
            <person name="Ma L.-J."/>
            <person name="Gale L.R."/>
            <person name="Schwartz D.C."/>
            <person name="Zhou S."/>
            <person name="Corby-Kistler H."/>
            <person name="Young S.K."/>
            <person name="Zeng Q."/>
            <person name="Gargeya S."/>
            <person name="Fitzgerald M."/>
            <person name="Haas B."/>
            <person name="Abouelleil A."/>
            <person name="Alvarado L."/>
            <person name="Arachchi H.M."/>
            <person name="Berlin A."/>
            <person name="Brown A."/>
            <person name="Chapman S.B."/>
            <person name="Chen Z."/>
            <person name="Dunbar C."/>
            <person name="Freedman E."/>
            <person name="Gearin G."/>
            <person name="Goldberg J."/>
            <person name="Griggs A."/>
            <person name="Gujja S."/>
            <person name="Heiman D."/>
            <person name="Howarth C."/>
            <person name="Larson L."/>
            <person name="Lui A."/>
            <person name="MacDonald P.J.P."/>
            <person name="Montmayeur A."/>
            <person name="Murphy C."/>
            <person name="Neiman D."/>
            <person name="Pearson M."/>
            <person name="Priest M."/>
            <person name="Roberts A."/>
            <person name="Saif S."/>
            <person name="Shea T."/>
            <person name="Shenoy N."/>
            <person name="Sisk P."/>
            <person name="Stolte C."/>
            <person name="Sykes S."/>
            <person name="Wortman J."/>
            <person name="Nusbaum C."/>
            <person name="Birren B."/>
        </authorList>
    </citation>
    <scope>NUCLEOTIDE SEQUENCE [LARGE SCALE GENOMIC DNA]</scope>
    <source>
        <strain evidence="3">HDV247</strain>
    </source>
</reference>
<evidence type="ECO:0008006" key="4">
    <source>
        <dbReference type="Google" id="ProtNLM"/>
    </source>
</evidence>
<name>W9QII0_FUSOX</name>
<keyword evidence="2" id="KW-0677">Repeat</keyword>
<dbReference type="OrthoDB" id="128867at2759"/>
<keyword evidence="1" id="KW-0853">WD repeat</keyword>
<evidence type="ECO:0000256" key="2">
    <source>
        <dbReference type="ARBA" id="ARBA00022737"/>
    </source>
</evidence>
<accession>W9QII0</accession>
<dbReference type="PANTHER" id="PTHR44472:SF1">
    <property type="entry name" value="DDB1 AND CUL4 ASSOCIATED FACTOR 4"/>
    <property type="match status" value="1"/>
</dbReference>
<dbReference type="Proteomes" id="UP000030751">
    <property type="component" value="Unassembled WGS sequence"/>
</dbReference>
<evidence type="ECO:0000256" key="1">
    <source>
        <dbReference type="ARBA" id="ARBA00022574"/>
    </source>
</evidence>
<gene>
    <name evidence="3" type="ORF">FOVG_01688</name>
</gene>